<name>A0A1M7DQ37_9BRAD</name>
<dbReference type="PANTHER" id="PTHR35008:SF8">
    <property type="entry name" value="ALCOHOL DEHYDROGENASE CYTOCHROME C SUBUNIT"/>
    <property type="match status" value="1"/>
</dbReference>
<gene>
    <name evidence="7" type="ORF">SAMN05444171_5412</name>
</gene>
<evidence type="ECO:0000313" key="8">
    <source>
        <dbReference type="Proteomes" id="UP000183208"/>
    </source>
</evidence>
<feature type="chain" id="PRO_5030031859" evidence="5">
    <location>
        <begin position="22"/>
        <end position="292"/>
    </location>
</feature>
<proteinExistence type="predicted"/>
<dbReference type="GO" id="GO:0020037">
    <property type="term" value="F:heme binding"/>
    <property type="evidence" value="ECO:0007669"/>
    <property type="project" value="InterPro"/>
</dbReference>
<feature type="domain" description="Cytochrome c" evidence="6">
    <location>
        <begin position="173"/>
        <end position="289"/>
    </location>
</feature>
<feature type="signal peptide" evidence="5">
    <location>
        <begin position="1"/>
        <end position="21"/>
    </location>
</feature>
<accession>A0A1M7DQ37</accession>
<evidence type="ECO:0000259" key="6">
    <source>
        <dbReference type="PROSITE" id="PS51007"/>
    </source>
</evidence>
<dbReference type="InterPro" id="IPR051459">
    <property type="entry name" value="Cytochrome_c-type_DH"/>
</dbReference>
<sequence length="292" mass="30795">MLRIGIVAGALLLAASNCAVAETSVERGAYLVNTIMACGNCHSPRDADGRLIPDKAFSGGLTFNTPPFVATAPNITQDFETGIGSWTDAEIKRALVEGLRPDHGHLAGVPLAAIMPANFYKALLPEDLDAVVAYLRSVKAIRNQVPDPAYKAPVRRDAYPDADAGFSKADLAGPVKRGAYLVTIGHCMECHSAWSRGVSDFRGGLGGGGRLFPPRDGSPEGTPPTIVPNITAHPTAGIGGWTDAEIIRAVTHGVARDGRPLKPPMAYDYYASLKNSDLADIVAYLRTVPALP</sequence>
<keyword evidence="2 4" id="KW-0479">Metal-binding</keyword>
<protein>
    <submittedName>
        <fullName evidence="7">Cytochrome c</fullName>
    </submittedName>
</protein>
<dbReference type="AlphaFoldDB" id="A0A1M7DQ37"/>
<dbReference type="InterPro" id="IPR036909">
    <property type="entry name" value="Cyt_c-like_dom_sf"/>
</dbReference>
<evidence type="ECO:0000256" key="4">
    <source>
        <dbReference type="PROSITE-ProRule" id="PRU00433"/>
    </source>
</evidence>
<dbReference type="Pfam" id="PF00034">
    <property type="entry name" value="Cytochrom_C"/>
    <property type="match status" value="2"/>
</dbReference>
<evidence type="ECO:0000256" key="3">
    <source>
        <dbReference type="ARBA" id="ARBA00023004"/>
    </source>
</evidence>
<dbReference type="Gene3D" id="1.10.760.10">
    <property type="entry name" value="Cytochrome c-like domain"/>
    <property type="match status" value="2"/>
</dbReference>
<dbReference type="GO" id="GO:0009055">
    <property type="term" value="F:electron transfer activity"/>
    <property type="evidence" value="ECO:0007669"/>
    <property type="project" value="InterPro"/>
</dbReference>
<feature type="domain" description="Cytochrome c" evidence="6">
    <location>
        <begin position="23"/>
        <end position="139"/>
    </location>
</feature>
<dbReference type="Proteomes" id="UP000183208">
    <property type="component" value="Unassembled WGS sequence"/>
</dbReference>
<dbReference type="RefSeq" id="WP_074825521.1">
    <property type="nucleotide sequence ID" value="NZ_FNTI01000001.1"/>
</dbReference>
<dbReference type="SUPFAM" id="SSF46626">
    <property type="entry name" value="Cytochrome c"/>
    <property type="match status" value="2"/>
</dbReference>
<keyword evidence="5" id="KW-0732">Signal</keyword>
<organism evidence="7 8">
    <name type="scientific">Bradyrhizobium lablabi</name>
    <dbReference type="NCBI Taxonomy" id="722472"/>
    <lineage>
        <taxon>Bacteria</taxon>
        <taxon>Pseudomonadati</taxon>
        <taxon>Pseudomonadota</taxon>
        <taxon>Alphaproteobacteria</taxon>
        <taxon>Hyphomicrobiales</taxon>
        <taxon>Nitrobacteraceae</taxon>
        <taxon>Bradyrhizobium</taxon>
    </lineage>
</organism>
<dbReference type="EMBL" id="FNTI01000001">
    <property type="protein sequence ID" value="SED85611.1"/>
    <property type="molecule type" value="Genomic_DNA"/>
</dbReference>
<evidence type="ECO:0000313" key="7">
    <source>
        <dbReference type="EMBL" id="SED85611.1"/>
    </source>
</evidence>
<evidence type="ECO:0000256" key="5">
    <source>
        <dbReference type="SAM" id="SignalP"/>
    </source>
</evidence>
<dbReference type="GO" id="GO:0046872">
    <property type="term" value="F:metal ion binding"/>
    <property type="evidence" value="ECO:0007669"/>
    <property type="project" value="UniProtKB-KW"/>
</dbReference>
<evidence type="ECO:0000256" key="1">
    <source>
        <dbReference type="ARBA" id="ARBA00022617"/>
    </source>
</evidence>
<keyword evidence="3 4" id="KW-0408">Iron</keyword>
<dbReference type="PROSITE" id="PS51007">
    <property type="entry name" value="CYTC"/>
    <property type="match status" value="2"/>
</dbReference>
<dbReference type="OrthoDB" id="9811281at2"/>
<evidence type="ECO:0000256" key="2">
    <source>
        <dbReference type="ARBA" id="ARBA00022723"/>
    </source>
</evidence>
<reference evidence="7 8" key="1">
    <citation type="submission" date="2016-10" db="EMBL/GenBank/DDBJ databases">
        <authorList>
            <person name="de Groot N.N."/>
        </authorList>
    </citation>
    <scope>NUCLEOTIDE SEQUENCE [LARGE SCALE GENOMIC DNA]</scope>
    <source>
        <strain evidence="7 8">GAS522</strain>
    </source>
</reference>
<dbReference type="PANTHER" id="PTHR35008">
    <property type="entry name" value="BLL4482 PROTEIN-RELATED"/>
    <property type="match status" value="1"/>
</dbReference>
<keyword evidence="1 4" id="KW-0349">Heme</keyword>
<dbReference type="InterPro" id="IPR009056">
    <property type="entry name" value="Cyt_c-like_dom"/>
</dbReference>